<accession>A0A9Q3FES9</accession>
<dbReference type="InterPro" id="IPR000477">
    <property type="entry name" value="RT_dom"/>
</dbReference>
<organism evidence="2 3">
    <name type="scientific">Austropuccinia psidii MF-1</name>
    <dbReference type="NCBI Taxonomy" id="1389203"/>
    <lineage>
        <taxon>Eukaryota</taxon>
        <taxon>Fungi</taxon>
        <taxon>Dikarya</taxon>
        <taxon>Basidiomycota</taxon>
        <taxon>Pucciniomycotina</taxon>
        <taxon>Pucciniomycetes</taxon>
        <taxon>Pucciniales</taxon>
        <taxon>Sphaerophragmiaceae</taxon>
        <taxon>Austropuccinia</taxon>
    </lineage>
</organism>
<name>A0A9Q3FES9_9BASI</name>
<comment type="caution">
    <text evidence="2">The sequence shown here is derived from an EMBL/GenBank/DDBJ whole genome shotgun (WGS) entry which is preliminary data.</text>
</comment>
<evidence type="ECO:0000313" key="3">
    <source>
        <dbReference type="Proteomes" id="UP000765509"/>
    </source>
</evidence>
<dbReference type="Proteomes" id="UP000765509">
    <property type="component" value="Unassembled WGS sequence"/>
</dbReference>
<dbReference type="PANTHER" id="PTHR33481">
    <property type="entry name" value="REVERSE TRANSCRIPTASE"/>
    <property type="match status" value="1"/>
</dbReference>
<proteinExistence type="predicted"/>
<evidence type="ECO:0000259" key="1">
    <source>
        <dbReference type="PROSITE" id="PS50878"/>
    </source>
</evidence>
<protein>
    <recommendedName>
        <fullName evidence="1">Reverse transcriptase domain-containing protein</fullName>
    </recommendedName>
</protein>
<dbReference type="OrthoDB" id="3044497at2759"/>
<dbReference type="EMBL" id="AVOT02043301">
    <property type="protein sequence ID" value="MBW0538728.1"/>
    <property type="molecule type" value="Genomic_DNA"/>
</dbReference>
<gene>
    <name evidence="2" type="ORF">O181_078443</name>
</gene>
<dbReference type="AlphaFoldDB" id="A0A9Q3FES9"/>
<reference evidence="2" key="1">
    <citation type="submission" date="2021-03" db="EMBL/GenBank/DDBJ databases">
        <title>Draft genome sequence of rust myrtle Austropuccinia psidii MF-1, a brazilian biotype.</title>
        <authorList>
            <person name="Quecine M.C."/>
            <person name="Pachon D.M.R."/>
            <person name="Bonatelli M.L."/>
            <person name="Correr F.H."/>
            <person name="Franceschini L.M."/>
            <person name="Leite T.F."/>
            <person name="Margarido G.R.A."/>
            <person name="Almeida C.A."/>
            <person name="Ferrarezi J.A."/>
            <person name="Labate C.A."/>
        </authorList>
    </citation>
    <scope>NUCLEOTIDE SEQUENCE</scope>
    <source>
        <strain evidence="2">MF-1</strain>
    </source>
</reference>
<sequence length="161" mass="17960">MGGRPGRSIYNAFVILTSWIKAQWRKGKIVLGLFLDVSSAYPSVVSDRLIQILTEKECPPYLISIIKSFLNNRSTIMKLDSYLSDPIAIDRGLPQGSPLSVTLYLLYNSALLVDNLLTLDDQEISLGFVDNVAHLVADSTYDESLKKLHERGNLSLKWGCL</sequence>
<dbReference type="SUPFAM" id="SSF56672">
    <property type="entry name" value="DNA/RNA polymerases"/>
    <property type="match status" value="1"/>
</dbReference>
<dbReference type="InterPro" id="IPR043502">
    <property type="entry name" value="DNA/RNA_pol_sf"/>
</dbReference>
<evidence type="ECO:0000313" key="2">
    <source>
        <dbReference type="EMBL" id="MBW0538728.1"/>
    </source>
</evidence>
<dbReference type="PANTHER" id="PTHR33481:SF1">
    <property type="entry name" value="ENDONUCLEASE_EXONUCLEASE_PHOSPHATASE DOMAIN-CONTAINING PROTEIN-RELATED"/>
    <property type="match status" value="1"/>
</dbReference>
<feature type="domain" description="Reverse transcriptase" evidence="1">
    <location>
        <begin position="1"/>
        <end position="161"/>
    </location>
</feature>
<dbReference type="PROSITE" id="PS50878">
    <property type="entry name" value="RT_POL"/>
    <property type="match status" value="1"/>
</dbReference>
<dbReference type="Pfam" id="PF00078">
    <property type="entry name" value="RVT_1"/>
    <property type="match status" value="1"/>
</dbReference>
<keyword evidence="3" id="KW-1185">Reference proteome</keyword>